<accession>A0ABM7S605</accession>
<reference evidence="1 2" key="1">
    <citation type="submission" date="2021-06" db="EMBL/GenBank/DDBJ databases">
        <title>Whole genome sequences of Flavobacterium sp. KK2020170 and assembly.</title>
        <authorList>
            <person name="Kitahara K."/>
            <person name="Miyoshi S."/>
            <person name="Uesaka K."/>
        </authorList>
    </citation>
    <scope>NUCLEOTIDE SEQUENCE [LARGE SCALE GENOMIC DNA]</scope>
    <source>
        <strain evidence="1 2">KK2020170</strain>
    </source>
</reference>
<evidence type="ECO:0000313" key="1">
    <source>
        <dbReference type="EMBL" id="BCY28910.1"/>
    </source>
</evidence>
<organism evidence="1 2">
    <name type="scientific">Flavobacterium okayamense</name>
    <dbReference type="NCBI Taxonomy" id="2830782"/>
    <lineage>
        <taxon>Bacteria</taxon>
        <taxon>Pseudomonadati</taxon>
        <taxon>Bacteroidota</taxon>
        <taxon>Flavobacteriia</taxon>
        <taxon>Flavobacteriales</taxon>
        <taxon>Flavobacteriaceae</taxon>
        <taxon>Flavobacterium</taxon>
    </lineage>
</organism>
<proteinExistence type="predicted"/>
<sequence length="174" mass="20529">MSVFSKSIIAIFLLTFTFSFSQIKIKEKKQSIQTVTNTTEIKTIPKDQLNAIKENYNWDKANYLIINFKNLQVKCSYDVYENIVNAYNSYEKKAFEKMDLSNCKNIFIYADKDLAKPILDNKTHFEDIGLYFMKNYFNQKNNCVGVMVINQKGEYLVETEEYNTFTIENMMKKL</sequence>
<dbReference type="EMBL" id="AP024749">
    <property type="protein sequence ID" value="BCY28910.1"/>
    <property type="molecule type" value="Genomic_DNA"/>
</dbReference>
<dbReference type="Proteomes" id="UP000825258">
    <property type="component" value="Chromosome"/>
</dbReference>
<gene>
    <name evidence="1" type="ORF">KK2020170_17780</name>
</gene>
<dbReference type="RefSeq" id="WP_221258014.1">
    <property type="nucleotide sequence ID" value="NZ_AP024749.1"/>
</dbReference>
<name>A0ABM7S605_9FLAO</name>
<keyword evidence="2" id="KW-1185">Reference proteome</keyword>
<evidence type="ECO:0000313" key="2">
    <source>
        <dbReference type="Proteomes" id="UP000825258"/>
    </source>
</evidence>
<protein>
    <submittedName>
        <fullName evidence="1">Uncharacterized protein</fullName>
    </submittedName>
</protein>